<feature type="transmembrane region" description="Helical" evidence="1">
    <location>
        <begin position="23"/>
        <end position="45"/>
    </location>
</feature>
<dbReference type="EMBL" id="CP025197">
    <property type="protein sequence ID" value="AUG56687.1"/>
    <property type="molecule type" value="Genomic_DNA"/>
</dbReference>
<protein>
    <recommendedName>
        <fullName evidence="4">Protein TolB</fullName>
    </recommendedName>
</protein>
<sequence length="431" mass="50509">MVEKKHSDKLENNKGDRLTFKSVYLLLFFVIILGGVLVNNFSGLFKNKPELFKDENDISNGVSSHQIESRLDNKIIDMIPDIFIYDKLREGVFLGVKGDLKDIYAYDINNNSLKKIIRVKDEGNFIKSLSCNSDWIVWVENEVLIMDTSNKPFKWQIVAQNILTGEQIVIDKSPFSSNKFEVPMHIDYTPNKVSISNEDVVVYCRNDFRGAKIISELICYDIKSKERKVIAQTSDVIKELIMECNIYGDNIVWSRFRELNDDYEYRFTRYKYSDLYIYNIKTDKTEQLTKDDFYHDAYIFEDKVVAIYVPPNKPNQTAYNSEVVLMNLNDKKFNTIVHEDSPCYRRKEDEMVRCSPKIDSKYISWSNSGGFSNRFIYDYKNNKFIEIYDGTEDTHDNTIVMYDRFSNYALFYIAGTDGDIKKFCVIINDIK</sequence>
<dbReference type="KEGG" id="hsc:HVS_03710"/>
<organism evidence="2 3">
    <name type="scientific">Acetivibrio saccincola</name>
    <dbReference type="NCBI Taxonomy" id="1677857"/>
    <lineage>
        <taxon>Bacteria</taxon>
        <taxon>Bacillati</taxon>
        <taxon>Bacillota</taxon>
        <taxon>Clostridia</taxon>
        <taxon>Eubacteriales</taxon>
        <taxon>Oscillospiraceae</taxon>
        <taxon>Acetivibrio</taxon>
    </lineage>
</organism>
<evidence type="ECO:0008006" key="4">
    <source>
        <dbReference type="Google" id="ProtNLM"/>
    </source>
</evidence>
<evidence type="ECO:0000256" key="1">
    <source>
        <dbReference type="SAM" id="Phobius"/>
    </source>
</evidence>
<keyword evidence="1" id="KW-1133">Transmembrane helix</keyword>
<gene>
    <name evidence="2" type="ORF">HVS_03710</name>
</gene>
<keyword evidence="1" id="KW-0472">Membrane</keyword>
<dbReference type="SUPFAM" id="SSF69304">
    <property type="entry name" value="Tricorn protease N-terminal domain"/>
    <property type="match status" value="1"/>
</dbReference>
<keyword evidence="3" id="KW-1185">Reference proteome</keyword>
<proteinExistence type="predicted"/>
<dbReference type="AlphaFoldDB" id="A0A2K9DYU1"/>
<keyword evidence="1" id="KW-0812">Transmembrane</keyword>
<reference evidence="2 3" key="1">
    <citation type="submission" date="2017-12" db="EMBL/GenBank/DDBJ databases">
        <title>Complete genome sequence of Herbivorax saccincola GGR1, a novel Cellulosome-producing hydrolytic bacterium in a thermophilic biogas plant, established by Illumina and Nanopore MinION sequencing.</title>
        <authorList>
            <person name="Pechtl A."/>
            <person name="Ruckert C."/>
            <person name="Koeck D.E."/>
            <person name="Maus I."/>
            <person name="Winkler A."/>
            <person name="Kalinowski J."/>
            <person name="Puhler A."/>
            <person name="Schwarz W.W."/>
            <person name="Zverlov V.V."/>
            <person name="Schluter A."/>
            <person name="Liebl W."/>
        </authorList>
    </citation>
    <scope>NUCLEOTIDE SEQUENCE [LARGE SCALE GENOMIC DNA]</scope>
    <source>
        <strain evidence="3">SR1</strain>
    </source>
</reference>
<dbReference type="Proteomes" id="UP000233534">
    <property type="component" value="Chromosome"/>
</dbReference>
<evidence type="ECO:0000313" key="3">
    <source>
        <dbReference type="Proteomes" id="UP000233534"/>
    </source>
</evidence>
<name>A0A2K9DYU1_9FIRM</name>
<dbReference type="RefSeq" id="WP_101299355.1">
    <property type="nucleotide sequence ID" value="NZ_JAAYER010000239.1"/>
</dbReference>
<dbReference type="PANTHER" id="PTHR36842">
    <property type="entry name" value="PROTEIN TOLB HOMOLOG"/>
    <property type="match status" value="1"/>
</dbReference>
<dbReference type="PANTHER" id="PTHR36842:SF1">
    <property type="entry name" value="PROTEIN TOLB"/>
    <property type="match status" value="1"/>
</dbReference>
<accession>A0A2K9DYU1</accession>
<evidence type="ECO:0000313" key="2">
    <source>
        <dbReference type="EMBL" id="AUG56687.1"/>
    </source>
</evidence>